<proteinExistence type="predicted"/>
<evidence type="ECO:0000313" key="3">
    <source>
        <dbReference type="Proteomes" id="UP000654075"/>
    </source>
</evidence>
<feature type="non-terminal residue" evidence="2">
    <location>
        <position position="317"/>
    </location>
</feature>
<sequence length="317" mass="32213">MLPNAVTEGLGQRQGAILIAEAALDGTGTAAVTSAIWIVPTVSLTQSFPHTSSGMISLLAGAAGVPGFGGDGGPASLALLSGPVALALDSIGRLLVADKFNNRIRRIDLDHRVSADSTVTPATYVDVPQIETIAGTGAYGYAGDGGSALTAQFRNPTGIAINPVTDDIYIVDEKNNRIRLISNKTGKVSAFAGLGVSGDTGDGGLATLARVSLGWAQVAVDLFGTVYLADRGNNRLRVINPRSGIINGFAGTGTTTPWRAGGFAALATSKPLRDAVTISLPGQLALPPLPEASSDATTPGSQLNALDVYLADEGGHQ</sequence>
<keyword evidence="3" id="KW-1185">Reference proteome</keyword>
<accession>A0A813D9A0</accession>
<name>A0A813D9A0_POLGL</name>
<reference evidence="2" key="1">
    <citation type="submission" date="2021-02" db="EMBL/GenBank/DDBJ databases">
        <authorList>
            <person name="Dougan E. K."/>
            <person name="Rhodes N."/>
            <person name="Thang M."/>
            <person name="Chan C."/>
        </authorList>
    </citation>
    <scope>NUCLEOTIDE SEQUENCE</scope>
</reference>
<dbReference type="PANTHER" id="PTHR46388">
    <property type="entry name" value="NHL REPEAT-CONTAINING PROTEIN 2"/>
    <property type="match status" value="1"/>
</dbReference>
<evidence type="ECO:0008006" key="4">
    <source>
        <dbReference type="Google" id="ProtNLM"/>
    </source>
</evidence>
<evidence type="ECO:0000313" key="2">
    <source>
        <dbReference type="EMBL" id="CAE8583055.1"/>
    </source>
</evidence>
<protein>
    <recommendedName>
        <fullName evidence="4">NHL repeat containing protein</fullName>
    </recommendedName>
</protein>
<dbReference type="EMBL" id="CAJNNV010000588">
    <property type="protein sequence ID" value="CAE8583055.1"/>
    <property type="molecule type" value="Genomic_DNA"/>
</dbReference>
<dbReference type="PANTHER" id="PTHR46388:SF2">
    <property type="entry name" value="NHL REPEAT-CONTAINING PROTEIN 2"/>
    <property type="match status" value="1"/>
</dbReference>
<dbReference type="InterPro" id="IPR011042">
    <property type="entry name" value="6-blade_b-propeller_TolB-like"/>
</dbReference>
<organism evidence="2 3">
    <name type="scientific">Polarella glacialis</name>
    <name type="common">Dinoflagellate</name>
    <dbReference type="NCBI Taxonomy" id="89957"/>
    <lineage>
        <taxon>Eukaryota</taxon>
        <taxon>Sar</taxon>
        <taxon>Alveolata</taxon>
        <taxon>Dinophyceae</taxon>
        <taxon>Suessiales</taxon>
        <taxon>Suessiaceae</taxon>
        <taxon>Polarella</taxon>
    </lineage>
</organism>
<dbReference type="Proteomes" id="UP000654075">
    <property type="component" value="Unassembled WGS sequence"/>
</dbReference>
<evidence type="ECO:0000256" key="1">
    <source>
        <dbReference type="ARBA" id="ARBA00022737"/>
    </source>
</evidence>
<keyword evidence="1" id="KW-0677">Repeat</keyword>
<dbReference type="Gene3D" id="2.120.10.30">
    <property type="entry name" value="TolB, C-terminal domain"/>
    <property type="match status" value="3"/>
</dbReference>
<comment type="caution">
    <text evidence="2">The sequence shown here is derived from an EMBL/GenBank/DDBJ whole genome shotgun (WGS) entry which is preliminary data.</text>
</comment>
<dbReference type="OMA" id="CRIRTLN"/>
<dbReference type="InterPro" id="IPR001258">
    <property type="entry name" value="NHL_repeat"/>
</dbReference>
<dbReference type="Pfam" id="PF01436">
    <property type="entry name" value="NHL"/>
    <property type="match status" value="1"/>
</dbReference>
<dbReference type="OrthoDB" id="342730at2759"/>
<dbReference type="AlphaFoldDB" id="A0A813D9A0"/>
<gene>
    <name evidence="2" type="ORF">PGLA1383_LOCUS2043</name>
</gene>
<dbReference type="SUPFAM" id="SSF63825">
    <property type="entry name" value="YWTD domain"/>
    <property type="match status" value="1"/>
</dbReference>